<name>A0AAN4R2M7_9PROT</name>
<organism evidence="1 2">
    <name type="scientific">Asaia bogorensis NBRC 16594</name>
    <dbReference type="NCBI Taxonomy" id="1231624"/>
    <lineage>
        <taxon>Bacteria</taxon>
        <taxon>Pseudomonadati</taxon>
        <taxon>Pseudomonadota</taxon>
        <taxon>Alphaproteobacteria</taxon>
        <taxon>Acetobacterales</taxon>
        <taxon>Acetobacteraceae</taxon>
        <taxon>Asaia</taxon>
    </lineage>
</organism>
<sequence length="109" mass="11881">MLQQLRHIPHATRLTGEDYESKVSGRPAYPVEKELVEGRGNRAAPGTACAKPGMNPPRQCVCGDAPIDCPAARPLGINGQASTFTLNPDQFLRHRIALTQYIERDASIT</sequence>
<accession>A0AAN4R2M7</accession>
<comment type="caution">
    <text evidence="1">The sequence shown here is derived from an EMBL/GenBank/DDBJ whole genome shotgun (WGS) entry which is preliminary data.</text>
</comment>
<proteinExistence type="predicted"/>
<keyword evidence="2" id="KW-1185">Reference proteome</keyword>
<dbReference type="Proteomes" id="UP000321287">
    <property type="component" value="Unassembled WGS sequence"/>
</dbReference>
<evidence type="ECO:0000313" key="1">
    <source>
        <dbReference type="EMBL" id="GEL53272.1"/>
    </source>
</evidence>
<protein>
    <submittedName>
        <fullName evidence="1">Uncharacterized protein</fullName>
    </submittedName>
</protein>
<evidence type="ECO:0000313" key="2">
    <source>
        <dbReference type="Proteomes" id="UP000321287"/>
    </source>
</evidence>
<reference evidence="1 2" key="1">
    <citation type="submission" date="2019-07" db="EMBL/GenBank/DDBJ databases">
        <title>Whole genome shotgun sequence of Asaia bogorensis NBRC 16594.</title>
        <authorList>
            <person name="Hosoyama A."/>
            <person name="Uohara A."/>
            <person name="Ohji S."/>
            <person name="Ichikawa N."/>
        </authorList>
    </citation>
    <scope>NUCLEOTIDE SEQUENCE [LARGE SCALE GENOMIC DNA]</scope>
    <source>
        <strain evidence="1 2">NBRC 16594</strain>
    </source>
</reference>
<dbReference type="AlphaFoldDB" id="A0AAN4R2M7"/>
<gene>
    <name evidence="1" type="ORF">ABO01nite_12790</name>
</gene>
<dbReference type="EMBL" id="BJVS01000003">
    <property type="protein sequence ID" value="GEL53272.1"/>
    <property type="molecule type" value="Genomic_DNA"/>
</dbReference>